<keyword evidence="3" id="KW-1185">Reference proteome</keyword>
<evidence type="ECO:0000313" key="2">
    <source>
        <dbReference type="EMBL" id="KAF2757087.1"/>
    </source>
</evidence>
<dbReference type="EMBL" id="ML996574">
    <property type="protein sequence ID" value="KAF2757087.1"/>
    <property type="molecule type" value="Genomic_DNA"/>
</dbReference>
<gene>
    <name evidence="2" type="ORF">EJ05DRAFT_477312</name>
</gene>
<name>A0A6A6W6A1_9PEZI</name>
<sequence>MPGLHADVPGHLFFFKSAQTSQKKPVDQGRATYPLPFSRTHTHSLGLFVLGFINLSSAPNLFLYTINLSFLI</sequence>
<dbReference type="Proteomes" id="UP000799437">
    <property type="component" value="Unassembled WGS sequence"/>
</dbReference>
<keyword evidence="1" id="KW-1133">Transmembrane helix</keyword>
<dbReference type="RefSeq" id="XP_033599538.1">
    <property type="nucleotide sequence ID" value="XM_033744224.1"/>
</dbReference>
<proteinExistence type="predicted"/>
<keyword evidence="1" id="KW-0472">Membrane</keyword>
<evidence type="ECO:0000313" key="3">
    <source>
        <dbReference type="Proteomes" id="UP000799437"/>
    </source>
</evidence>
<protein>
    <submittedName>
        <fullName evidence="2">Uncharacterized protein</fullName>
    </submittedName>
</protein>
<dbReference type="GeneID" id="54485278"/>
<feature type="transmembrane region" description="Helical" evidence="1">
    <location>
        <begin position="45"/>
        <end position="66"/>
    </location>
</feature>
<organism evidence="2 3">
    <name type="scientific">Pseudovirgaria hyperparasitica</name>
    <dbReference type="NCBI Taxonomy" id="470096"/>
    <lineage>
        <taxon>Eukaryota</taxon>
        <taxon>Fungi</taxon>
        <taxon>Dikarya</taxon>
        <taxon>Ascomycota</taxon>
        <taxon>Pezizomycotina</taxon>
        <taxon>Dothideomycetes</taxon>
        <taxon>Dothideomycetes incertae sedis</taxon>
        <taxon>Acrospermales</taxon>
        <taxon>Acrospermaceae</taxon>
        <taxon>Pseudovirgaria</taxon>
    </lineage>
</organism>
<evidence type="ECO:0000256" key="1">
    <source>
        <dbReference type="SAM" id="Phobius"/>
    </source>
</evidence>
<keyword evidence="1" id="KW-0812">Transmembrane</keyword>
<reference evidence="2" key="1">
    <citation type="journal article" date="2020" name="Stud. Mycol.">
        <title>101 Dothideomycetes genomes: a test case for predicting lifestyles and emergence of pathogens.</title>
        <authorList>
            <person name="Haridas S."/>
            <person name="Albert R."/>
            <person name="Binder M."/>
            <person name="Bloem J."/>
            <person name="Labutti K."/>
            <person name="Salamov A."/>
            <person name="Andreopoulos B."/>
            <person name="Baker S."/>
            <person name="Barry K."/>
            <person name="Bills G."/>
            <person name="Bluhm B."/>
            <person name="Cannon C."/>
            <person name="Castanera R."/>
            <person name="Culley D."/>
            <person name="Daum C."/>
            <person name="Ezra D."/>
            <person name="Gonzalez J."/>
            <person name="Henrissat B."/>
            <person name="Kuo A."/>
            <person name="Liang C."/>
            <person name="Lipzen A."/>
            <person name="Lutzoni F."/>
            <person name="Magnuson J."/>
            <person name="Mondo S."/>
            <person name="Nolan M."/>
            <person name="Ohm R."/>
            <person name="Pangilinan J."/>
            <person name="Park H.-J."/>
            <person name="Ramirez L."/>
            <person name="Alfaro M."/>
            <person name="Sun H."/>
            <person name="Tritt A."/>
            <person name="Yoshinaga Y."/>
            <person name="Zwiers L.-H."/>
            <person name="Turgeon B."/>
            <person name="Goodwin S."/>
            <person name="Spatafora J."/>
            <person name="Crous P."/>
            <person name="Grigoriev I."/>
        </authorList>
    </citation>
    <scope>NUCLEOTIDE SEQUENCE</scope>
    <source>
        <strain evidence="2">CBS 121739</strain>
    </source>
</reference>
<dbReference type="AlphaFoldDB" id="A0A6A6W6A1"/>
<accession>A0A6A6W6A1</accession>